<comment type="caution">
    <text evidence="3">The sequence shown here is derived from an EMBL/GenBank/DDBJ whole genome shotgun (WGS) entry which is preliminary data.</text>
</comment>
<dbReference type="Proteomes" id="UP000186594">
    <property type="component" value="Unassembled WGS sequence"/>
</dbReference>
<dbReference type="EMBL" id="LXFE01000394">
    <property type="protein sequence ID" value="OLL25490.1"/>
    <property type="molecule type" value="Genomic_DNA"/>
</dbReference>
<sequence length="173" mass="19586">MSQQSTSGISTLTDGSRIIVPSKRLDGSERKERKVRPGYTPAEDVCHYQNERAATYRERLNAPKPGDKKYLPPGAAEKVKEAPKKKKRSRGKTKSEQYEIDGTARPETQLAEAESIEDNTQDKEKKARNLRKKIRQVQELKIKQDAGDTLIPEQLLKLDQLDELEKQLCALGL</sequence>
<keyword evidence="4" id="KW-1185">Reference proteome</keyword>
<feature type="compositionally biased region" description="Polar residues" evidence="1">
    <location>
        <begin position="1"/>
        <end position="14"/>
    </location>
</feature>
<dbReference type="InterPro" id="IPR039333">
    <property type="entry name" value="PYM1"/>
</dbReference>
<evidence type="ECO:0000256" key="1">
    <source>
        <dbReference type="SAM" id="MobiDB-lite"/>
    </source>
</evidence>
<proteinExistence type="predicted"/>
<dbReference type="STRING" id="1198029.A0A1U7LS41"/>
<evidence type="ECO:0000313" key="4">
    <source>
        <dbReference type="Proteomes" id="UP000186594"/>
    </source>
</evidence>
<dbReference type="AlphaFoldDB" id="A0A1U7LS41"/>
<evidence type="ECO:0000259" key="2">
    <source>
        <dbReference type="SMART" id="SM01273"/>
    </source>
</evidence>
<evidence type="ECO:0000313" key="3">
    <source>
        <dbReference type="EMBL" id="OLL25490.1"/>
    </source>
</evidence>
<name>A0A1U7LS41_NEOID</name>
<dbReference type="SMART" id="SM01273">
    <property type="entry name" value="Mago-bind"/>
    <property type="match status" value="1"/>
</dbReference>
<accession>A0A1U7LS41</accession>
<dbReference type="GO" id="GO:0035145">
    <property type="term" value="C:exon-exon junction complex"/>
    <property type="evidence" value="ECO:0007669"/>
    <property type="project" value="TreeGrafter"/>
</dbReference>
<dbReference type="InterPro" id="IPR036348">
    <property type="entry name" value="WIBG_N_sf"/>
</dbReference>
<organism evidence="3 4">
    <name type="scientific">Neolecta irregularis (strain DAH-3)</name>
    <dbReference type="NCBI Taxonomy" id="1198029"/>
    <lineage>
        <taxon>Eukaryota</taxon>
        <taxon>Fungi</taxon>
        <taxon>Dikarya</taxon>
        <taxon>Ascomycota</taxon>
        <taxon>Taphrinomycotina</taxon>
        <taxon>Neolectales</taxon>
        <taxon>Neolectaceae</taxon>
        <taxon>Neolecta</taxon>
    </lineage>
</organism>
<dbReference type="SUPFAM" id="SSF101931">
    <property type="entry name" value="Pym (Within the bgcn gene intron protein, WIBG), N-terminal domain"/>
    <property type="match status" value="1"/>
</dbReference>
<dbReference type="GO" id="GO:0003723">
    <property type="term" value="F:RNA binding"/>
    <property type="evidence" value="ECO:0007669"/>
    <property type="project" value="TreeGrafter"/>
</dbReference>
<dbReference type="PANTHER" id="PTHR22959">
    <property type="entry name" value="PYM PROTEIN"/>
    <property type="match status" value="1"/>
</dbReference>
<protein>
    <submittedName>
        <fullName evidence="3">Partner of Y14 and mago</fullName>
    </submittedName>
</protein>
<feature type="region of interest" description="Disordered" evidence="1">
    <location>
        <begin position="1"/>
        <end position="131"/>
    </location>
</feature>
<reference evidence="3 4" key="1">
    <citation type="submission" date="2016-04" db="EMBL/GenBank/DDBJ databases">
        <title>Evolutionary innovation and constraint leading to complex multicellularity in the Ascomycota.</title>
        <authorList>
            <person name="Cisse O."/>
            <person name="Nguyen A."/>
            <person name="Hewitt D.A."/>
            <person name="Jedd G."/>
            <person name="Stajich J.E."/>
        </authorList>
    </citation>
    <scope>NUCLEOTIDE SEQUENCE [LARGE SCALE GENOMIC DNA]</scope>
    <source>
        <strain evidence="3 4">DAH-3</strain>
    </source>
</reference>
<dbReference type="OMA" id="IPGCADS"/>
<feature type="compositionally biased region" description="Basic residues" evidence="1">
    <location>
        <begin position="83"/>
        <end position="92"/>
    </location>
</feature>
<feature type="domain" description="WIBG Mago-binding" evidence="2">
    <location>
        <begin position="15"/>
        <end position="41"/>
    </location>
</feature>
<dbReference type="InterPro" id="IPR015362">
    <property type="entry name" value="WIBG_mago-bd"/>
</dbReference>
<dbReference type="GO" id="GO:1903259">
    <property type="term" value="P:exon-exon junction complex disassembly"/>
    <property type="evidence" value="ECO:0007669"/>
    <property type="project" value="InterPro"/>
</dbReference>
<dbReference type="Pfam" id="PF09282">
    <property type="entry name" value="Mago-bind"/>
    <property type="match status" value="1"/>
</dbReference>
<feature type="compositionally biased region" description="Basic and acidic residues" evidence="1">
    <location>
        <begin position="23"/>
        <end position="32"/>
    </location>
</feature>
<feature type="compositionally biased region" description="Basic and acidic residues" evidence="1">
    <location>
        <begin position="44"/>
        <end position="70"/>
    </location>
</feature>
<gene>
    <name evidence="3" type="ORF">NEOLI_004103</name>
</gene>
<dbReference type="OrthoDB" id="21625at2759"/>
<dbReference type="GO" id="GO:0005737">
    <property type="term" value="C:cytoplasm"/>
    <property type="evidence" value="ECO:0007669"/>
    <property type="project" value="TreeGrafter"/>
</dbReference>
<dbReference type="PANTHER" id="PTHR22959:SF0">
    <property type="entry name" value="PARTNER OF Y14 AND MAGO"/>
    <property type="match status" value="1"/>
</dbReference>